<sequence length="509" mass="56001">MKRSILSLALLSLLSGCNTESESTVDQSRVVEVNTFIAPVMETKSYAIASTISYQHSPKLEGYTVEVNELGDADNYSGTGYIISDGAYDFPIKKSAQIVAYHDDQSSPTISGVVSSVYTYRALADVDDTQMSFPLEFTNDNWMYITAVFRKSDIANLSLVRLESTDGSDSVPMNLVEDETNGHYYYYGYVRGDAVIKFDHALYGSLESNITYTLSESENNAGKHGEFVVSDKEGNVEIIIPDWDKLPSNPPVELPVPTWFTDDKTVVDAKECLNKAYDKGANYYAVMKDNCRWDSTSEAGGIHTLDETVAASYTVASVPTPSISKERISDPNRNHTEEIDVDGSVEIKMVGKYFDDYAEYYPSYDQIIGESNGASLNDFDITGTFPTVKNTSGNTVLINTKAFIIKPGVGTVIISIVGEFNFDGSVNVTIIDTVGNSYTGNSLSDLPSMWQSIAADHMDATLDDNKTITLNSNEYETNFITNIQLREVGNSVIYEKDYVGVKYIGTPAN</sequence>
<dbReference type="AlphaFoldDB" id="A0A178KL49"/>
<gene>
    <name evidence="1" type="ORF">A3K86_03365</name>
</gene>
<dbReference type="STRING" id="858640.A3K86_03365"/>
<reference evidence="1 2" key="1">
    <citation type="submission" date="2016-03" db="EMBL/GenBank/DDBJ databases">
        <title>Photobacterium proteolyticum sp. nov. a protease producing bacterium isolated from ocean sediments of Laizhou Bay.</title>
        <authorList>
            <person name="Li Y."/>
        </authorList>
    </citation>
    <scope>NUCLEOTIDE SEQUENCE [LARGE SCALE GENOMIC DNA]</scope>
    <source>
        <strain evidence="1 2">R-40508</strain>
    </source>
</reference>
<evidence type="ECO:0000313" key="2">
    <source>
        <dbReference type="Proteomes" id="UP000078503"/>
    </source>
</evidence>
<dbReference type="PROSITE" id="PS51257">
    <property type="entry name" value="PROKAR_LIPOPROTEIN"/>
    <property type="match status" value="1"/>
</dbReference>
<evidence type="ECO:0000313" key="1">
    <source>
        <dbReference type="EMBL" id="OAN17971.1"/>
    </source>
</evidence>
<protein>
    <submittedName>
        <fullName evidence="1">Uncharacterized protein</fullName>
    </submittedName>
</protein>
<name>A0A178KL49_9GAMM</name>
<organism evidence="1 2">
    <name type="scientific">Photobacterium jeanii</name>
    <dbReference type="NCBI Taxonomy" id="858640"/>
    <lineage>
        <taxon>Bacteria</taxon>
        <taxon>Pseudomonadati</taxon>
        <taxon>Pseudomonadota</taxon>
        <taxon>Gammaproteobacteria</taxon>
        <taxon>Vibrionales</taxon>
        <taxon>Vibrionaceae</taxon>
        <taxon>Photobacterium</taxon>
    </lineage>
</organism>
<proteinExistence type="predicted"/>
<comment type="caution">
    <text evidence="1">The sequence shown here is derived from an EMBL/GenBank/DDBJ whole genome shotgun (WGS) entry which is preliminary data.</text>
</comment>
<accession>A0A178KL49</accession>
<dbReference type="EMBL" id="LVHF01000012">
    <property type="protein sequence ID" value="OAN17971.1"/>
    <property type="molecule type" value="Genomic_DNA"/>
</dbReference>
<dbReference type="RefSeq" id="WP_068327678.1">
    <property type="nucleotide sequence ID" value="NZ_LVHF01000012.1"/>
</dbReference>
<dbReference type="Proteomes" id="UP000078503">
    <property type="component" value="Unassembled WGS sequence"/>
</dbReference>
<keyword evidence="2" id="KW-1185">Reference proteome</keyword>